<reference evidence="3" key="1">
    <citation type="submission" date="2016-10" db="EMBL/GenBank/DDBJ databases">
        <authorList>
            <person name="Varghese N."/>
            <person name="Submissions S."/>
        </authorList>
    </citation>
    <scope>NUCLEOTIDE SEQUENCE [LARGE SCALE GENOMIC DNA]</scope>
    <source>
        <strain evidence="3">CGMCC 1.10789</strain>
    </source>
</reference>
<organism evidence="2 3">
    <name type="scientific">Meinhardsimonia xiamenensis</name>
    <dbReference type="NCBI Taxonomy" id="990712"/>
    <lineage>
        <taxon>Bacteria</taxon>
        <taxon>Pseudomonadati</taxon>
        <taxon>Pseudomonadota</taxon>
        <taxon>Alphaproteobacteria</taxon>
        <taxon>Rhodobacterales</taxon>
        <taxon>Paracoccaceae</taxon>
        <taxon>Meinhardsimonia</taxon>
    </lineage>
</organism>
<evidence type="ECO:0008006" key="4">
    <source>
        <dbReference type="Google" id="ProtNLM"/>
    </source>
</evidence>
<proteinExistence type="predicted"/>
<evidence type="ECO:0000313" key="2">
    <source>
        <dbReference type="EMBL" id="SDK60504.1"/>
    </source>
</evidence>
<feature type="transmembrane region" description="Helical" evidence="1">
    <location>
        <begin position="31"/>
        <end position="50"/>
    </location>
</feature>
<keyword evidence="3" id="KW-1185">Reference proteome</keyword>
<evidence type="ECO:0000313" key="3">
    <source>
        <dbReference type="Proteomes" id="UP000199328"/>
    </source>
</evidence>
<evidence type="ECO:0000256" key="1">
    <source>
        <dbReference type="SAM" id="Phobius"/>
    </source>
</evidence>
<dbReference type="Proteomes" id="UP000199328">
    <property type="component" value="Unassembled WGS sequence"/>
</dbReference>
<dbReference type="EMBL" id="FNFV01000003">
    <property type="protein sequence ID" value="SDK60504.1"/>
    <property type="molecule type" value="Genomic_DNA"/>
</dbReference>
<dbReference type="AlphaFoldDB" id="A0A1G9D9P7"/>
<accession>A0A1G9D9P7</accession>
<protein>
    <recommendedName>
        <fullName evidence="4">YIP1 family protein</fullName>
    </recommendedName>
</protein>
<dbReference type="STRING" id="990712.SAMN05216257_103398"/>
<feature type="transmembrane region" description="Helical" evidence="1">
    <location>
        <begin position="137"/>
        <end position="155"/>
    </location>
</feature>
<gene>
    <name evidence="2" type="ORF">SAMN05216257_103398</name>
</gene>
<keyword evidence="1" id="KW-0472">Membrane</keyword>
<dbReference type="RefSeq" id="WP_092500151.1">
    <property type="nucleotide sequence ID" value="NZ_FNFV01000003.1"/>
</dbReference>
<keyword evidence="1" id="KW-0812">Transmembrane</keyword>
<feature type="transmembrane region" description="Helical" evidence="1">
    <location>
        <begin position="70"/>
        <end position="92"/>
    </location>
</feature>
<feature type="transmembrane region" description="Helical" evidence="1">
    <location>
        <begin position="104"/>
        <end position="125"/>
    </location>
</feature>
<sequence>MGLAADIAATWRGPRRVIRRHLEAGVGEDRLLMFLMLGCAFVFLAQWPRLMRVAAEPGAPPFEALIGGALLAWLFIAPLGFYLIAGLAHLAARALGGRGTGRGARLALFWALLAAAPAFLLHGIARGYLGSGPVTQLIGAIALGVFLAFWFLGLIEAETDAGSSGERARP</sequence>
<keyword evidence="1" id="KW-1133">Transmembrane helix</keyword>
<dbReference type="OrthoDB" id="7771437at2"/>
<name>A0A1G9D9P7_9RHOB</name>